<evidence type="ECO:0000313" key="3">
    <source>
        <dbReference type="Proteomes" id="UP001064262"/>
    </source>
</evidence>
<feature type="chain" id="PRO_5039930701" description="SH3 domain-containing protein" evidence="1">
    <location>
        <begin position="19"/>
        <end position="125"/>
    </location>
</feature>
<dbReference type="AlphaFoldDB" id="A0A9J6PLG8"/>
<dbReference type="RefSeq" id="WP_267141155.1">
    <property type="nucleotide sequence ID" value="NZ_JAODIL010000053.1"/>
</dbReference>
<protein>
    <recommendedName>
        <fullName evidence="4">SH3 domain-containing protein</fullName>
    </recommendedName>
</protein>
<comment type="caution">
    <text evidence="2">The sequence shown here is derived from an EMBL/GenBank/DDBJ whole genome shotgun (WGS) entry which is preliminary data.</text>
</comment>
<evidence type="ECO:0000313" key="2">
    <source>
        <dbReference type="EMBL" id="MCU5777606.1"/>
    </source>
</evidence>
<sequence>MIKILSALLFSIPLLASANDFCHNLDSNANTQGVHFDNTENVFKVGGKGRLQFYSAPDKRCLVKGEFVIPGNNLYAWVEYQGFYSVMYLKEEGDQVTGWVEKDRLTETHKGIAPNYDGAFHPITQ</sequence>
<dbReference type="Proteomes" id="UP001064262">
    <property type="component" value="Unassembled WGS sequence"/>
</dbReference>
<keyword evidence="3" id="KW-1185">Reference proteome</keyword>
<keyword evidence="1" id="KW-0732">Signal</keyword>
<organism evidence="2 3">
    <name type="scientific">Winslowiella arboricola</name>
    <dbReference type="NCBI Taxonomy" id="2978220"/>
    <lineage>
        <taxon>Bacteria</taxon>
        <taxon>Pseudomonadati</taxon>
        <taxon>Pseudomonadota</taxon>
        <taxon>Gammaproteobacteria</taxon>
        <taxon>Enterobacterales</taxon>
        <taxon>Erwiniaceae</taxon>
        <taxon>Winslowiella</taxon>
    </lineage>
</organism>
<feature type="signal peptide" evidence="1">
    <location>
        <begin position="1"/>
        <end position="18"/>
    </location>
</feature>
<gene>
    <name evidence="2" type="ORF">N5923_08890</name>
</gene>
<dbReference type="EMBL" id="JAODIM010000039">
    <property type="protein sequence ID" value="MCU5777606.1"/>
    <property type="molecule type" value="Genomic_DNA"/>
</dbReference>
<evidence type="ECO:0008006" key="4">
    <source>
        <dbReference type="Google" id="ProtNLM"/>
    </source>
</evidence>
<name>A0A9J6PLG8_9GAMM</name>
<accession>A0A9J6PLG8</accession>
<proteinExistence type="predicted"/>
<evidence type="ECO:0000256" key="1">
    <source>
        <dbReference type="SAM" id="SignalP"/>
    </source>
</evidence>
<reference evidence="2" key="1">
    <citation type="submission" date="2022-09" db="EMBL/GenBank/DDBJ databases">
        <title>Winslowiella arboricola sp. nov., isolated from bleeding cankers on broadleaf hosts.</title>
        <authorList>
            <person name="Brady C."/>
            <person name="Kaur S."/>
            <person name="Crampton B."/>
            <person name="Maddock D."/>
            <person name="Arnold D."/>
            <person name="Denman S."/>
        </authorList>
    </citation>
    <scope>NUCLEOTIDE SEQUENCE</scope>
    <source>
        <strain evidence="2">BAC 15a-03b</strain>
    </source>
</reference>